<evidence type="ECO:0000313" key="14">
    <source>
        <dbReference type="Proteomes" id="UP000198825"/>
    </source>
</evidence>
<dbReference type="Gene3D" id="3.40.50.720">
    <property type="entry name" value="NAD(P)-binding Rossmann-like Domain"/>
    <property type="match status" value="1"/>
</dbReference>
<name>A0A1H2MNC8_9ACTN</name>
<dbReference type="GO" id="GO:0016491">
    <property type="term" value="F:oxidoreductase activity"/>
    <property type="evidence" value="ECO:0007669"/>
    <property type="project" value="UniProtKB-KW"/>
</dbReference>
<keyword evidence="9" id="KW-0411">Iron-sulfur</keyword>
<comment type="cofactor">
    <cofactor evidence="2">
        <name>[4Fe-4S] cluster</name>
        <dbReference type="ChEBI" id="CHEBI:49883"/>
    </cofactor>
</comment>
<dbReference type="GO" id="GO:0010181">
    <property type="term" value="F:FMN binding"/>
    <property type="evidence" value="ECO:0007669"/>
    <property type="project" value="InterPro"/>
</dbReference>
<sequence>MTVHDLIATSPGATRWPTLFSPVRLGRRTVRNRITSTPHSTGWGHDGLLTQAEVDYHVRKAAGGVGLVMTFGSASVDPESAASYGSISLWDPRNDDLLRQLADRVHEHGALIMSQMTHMGRRGNSFYSGVALKGASDLPEGVHREVPAVLTEAEIGVLVDRFGHAARRLMELGWDGAEVTSHGGHLIEQFYDPNVNDRTDRYGGSLDNRLRFGREVLASVRAWTSEEFVVGFRMSAYHGLGEGTGMTDDDLVEVARALTADGAVDLLSISGGTGYSMRSSAVFVPGDAVPENANGAHAGRMRRETGVPVVVAGRVLDVDAAERVLTENGVDLVAMTRALIADPTMPVTAATGGDPRPCISLNEGCIGRLYQGRPMWCSVNPGIREPDVDELSAAVADDAPTAPRMVVLGGGVAGAEAAYRAAERGRRVTLIERGDRIGGRAALAGTRRGRERWDLYLRWLERRLVATGVDVRLGVDPGVDDVLALEPDAVVVATGSVPRWPDWVEGAPTPVVDADTVVAKTPLPDGPGQVALVVDDEGGFVAPTAAEALEDVGWTVRIATSLSSVAAEVDDTQVWWVRRRLKQHGIELVDTVVPTHDGASWSLLDLESDLVRPAGRVDLVVLAGVRRSADRLSELLRRERPGLEIVKVGDALAPRHLLDAAAEGARAGAGWPKPEVSAEPPATVAAG</sequence>
<reference evidence="14" key="1">
    <citation type="submission" date="2016-10" db="EMBL/GenBank/DDBJ databases">
        <authorList>
            <person name="Varghese N."/>
            <person name="Submissions S."/>
        </authorList>
    </citation>
    <scope>NUCLEOTIDE SEQUENCE [LARGE SCALE GENOMIC DNA]</scope>
    <source>
        <strain evidence="14">DSM 21743</strain>
    </source>
</reference>
<evidence type="ECO:0000256" key="4">
    <source>
        <dbReference type="ARBA" id="ARBA00022630"/>
    </source>
</evidence>
<evidence type="ECO:0000256" key="8">
    <source>
        <dbReference type="ARBA" id="ARBA00023004"/>
    </source>
</evidence>
<dbReference type="InterPro" id="IPR013785">
    <property type="entry name" value="Aldolase_TIM"/>
</dbReference>
<dbReference type="Pfam" id="PF00724">
    <property type="entry name" value="Oxidored_FMN"/>
    <property type="match status" value="1"/>
</dbReference>
<dbReference type="Gene3D" id="3.50.50.60">
    <property type="entry name" value="FAD/NAD(P)-binding domain"/>
    <property type="match status" value="1"/>
</dbReference>
<evidence type="ECO:0000256" key="5">
    <source>
        <dbReference type="ARBA" id="ARBA00022643"/>
    </source>
</evidence>
<keyword evidence="5" id="KW-0288">FMN</keyword>
<dbReference type="PANTHER" id="PTHR42917:SF2">
    <property type="entry name" value="2,4-DIENOYL-COA REDUCTASE [(2E)-ENOYL-COA-PRODUCING]"/>
    <property type="match status" value="1"/>
</dbReference>
<evidence type="ECO:0000259" key="11">
    <source>
        <dbReference type="Pfam" id="PF00724"/>
    </source>
</evidence>
<dbReference type="GO" id="GO:0046872">
    <property type="term" value="F:metal ion binding"/>
    <property type="evidence" value="ECO:0007669"/>
    <property type="project" value="UniProtKB-KW"/>
</dbReference>
<accession>A0A1H2MNC8</accession>
<dbReference type="InterPro" id="IPR001155">
    <property type="entry name" value="OxRdtase_FMN_N"/>
</dbReference>
<gene>
    <name evidence="13" type="ORF">SAMN04488544_2413</name>
</gene>
<evidence type="ECO:0000256" key="1">
    <source>
        <dbReference type="ARBA" id="ARBA00001917"/>
    </source>
</evidence>
<evidence type="ECO:0000256" key="10">
    <source>
        <dbReference type="SAM" id="MobiDB-lite"/>
    </source>
</evidence>
<protein>
    <submittedName>
        <fullName evidence="13">2,4-dienoyl-CoA reductase</fullName>
    </submittedName>
</protein>
<dbReference type="OrthoDB" id="3169239at2"/>
<dbReference type="Proteomes" id="UP000198825">
    <property type="component" value="Chromosome I"/>
</dbReference>
<feature type="region of interest" description="Disordered" evidence="10">
    <location>
        <begin position="668"/>
        <end position="687"/>
    </location>
</feature>
<organism evidence="13 14">
    <name type="scientific">Microlunatus sagamiharensis</name>
    <dbReference type="NCBI Taxonomy" id="546874"/>
    <lineage>
        <taxon>Bacteria</taxon>
        <taxon>Bacillati</taxon>
        <taxon>Actinomycetota</taxon>
        <taxon>Actinomycetes</taxon>
        <taxon>Propionibacteriales</taxon>
        <taxon>Propionibacteriaceae</taxon>
        <taxon>Microlunatus</taxon>
    </lineage>
</organism>
<feature type="domain" description="FAD/NAD(P)-binding" evidence="12">
    <location>
        <begin position="404"/>
        <end position="593"/>
    </location>
</feature>
<dbReference type="STRING" id="546874.SAMN04488544_2413"/>
<evidence type="ECO:0000256" key="6">
    <source>
        <dbReference type="ARBA" id="ARBA00022723"/>
    </source>
</evidence>
<keyword evidence="6" id="KW-0479">Metal-binding</keyword>
<dbReference type="InterPro" id="IPR036188">
    <property type="entry name" value="FAD/NAD-bd_sf"/>
</dbReference>
<dbReference type="AlphaFoldDB" id="A0A1H2MNC8"/>
<dbReference type="SUPFAM" id="SSF51395">
    <property type="entry name" value="FMN-linked oxidoreductases"/>
    <property type="match status" value="1"/>
</dbReference>
<evidence type="ECO:0000256" key="2">
    <source>
        <dbReference type="ARBA" id="ARBA00001966"/>
    </source>
</evidence>
<dbReference type="Gene3D" id="3.20.20.70">
    <property type="entry name" value="Aldolase class I"/>
    <property type="match status" value="1"/>
</dbReference>
<keyword evidence="14" id="KW-1185">Reference proteome</keyword>
<dbReference type="RefSeq" id="WP_091074647.1">
    <property type="nucleotide sequence ID" value="NZ_LT629799.1"/>
</dbReference>
<dbReference type="InterPro" id="IPR051793">
    <property type="entry name" value="NADH:flavin_oxidoreductase"/>
</dbReference>
<comment type="similarity">
    <text evidence="3">In the N-terminal section; belongs to the NADH:flavin oxidoreductase/NADH oxidase family.</text>
</comment>
<dbReference type="SUPFAM" id="SSF51971">
    <property type="entry name" value="Nucleotide-binding domain"/>
    <property type="match status" value="1"/>
</dbReference>
<dbReference type="EMBL" id="LT629799">
    <property type="protein sequence ID" value="SDU94760.1"/>
    <property type="molecule type" value="Genomic_DNA"/>
</dbReference>
<keyword evidence="8" id="KW-0408">Iron</keyword>
<dbReference type="InterPro" id="IPR023753">
    <property type="entry name" value="FAD/NAD-binding_dom"/>
</dbReference>
<keyword evidence="7" id="KW-0560">Oxidoreductase</keyword>
<feature type="domain" description="NADH:flavin oxidoreductase/NADH oxidase N-terminal" evidence="11">
    <location>
        <begin position="19"/>
        <end position="351"/>
    </location>
</feature>
<evidence type="ECO:0000256" key="3">
    <source>
        <dbReference type="ARBA" id="ARBA00011048"/>
    </source>
</evidence>
<dbReference type="PRINTS" id="PR00368">
    <property type="entry name" value="FADPNR"/>
</dbReference>
<evidence type="ECO:0000313" key="13">
    <source>
        <dbReference type="EMBL" id="SDU94760.1"/>
    </source>
</evidence>
<dbReference type="Pfam" id="PF07992">
    <property type="entry name" value="Pyr_redox_2"/>
    <property type="match status" value="1"/>
</dbReference>
<dbReference type="SUPFAM" id="SSF51905">
    <property type="entry name" value="FAD/NAD(P)-binding domain"/>
    <property type="match status" value="1"/>
</dbReference>
<evidence type="ECO:0000256" key="9">
    <source>
        <dbReference type="ARBA" id="ARBA00023014"/>
    </source>
</evidence>
<proteinExistence type="inferred from homology"/>
<comment type="cofactor">
    <cofactor evidence="1">
        <name>FMN</name>
        <dbReference type="ChEBI" id="CHEBI:58210"/>
    </cofactor>
</comment>
<evidence type="ECO:0000256" key="7">
    <source>
        <dbReference type="ARBA" id="ARBA00023002"/>
    </source>
</evidence>
<evidence type="ECO:0000259" key="12">
    <source>
        <dbReference type="Pfam" id="PF07992"/>
    </source>
</evidence>
<dbReference type="GO" id="GO:0051536">
    <property type="term" value="F:iron-sulfur cluster binding"/>
    <property type="evidence" value="ECO:0007669"/>
    <property type="project" value="UniProtKB-KW"/>
</dbReference>
<keyword evidence="4" id="KW-0285">Flavoprotein</keyword>
<dbReference type="PANTHER" id="PTHR42917">
    <property type="entry name" value="2,4-DIENOYL-COA REDUCTASE"/>
    <property type="match status" value="1"/>
</dbReference>